<dbReference type="InterPro" id="IPR012854">
    <property type="entry name" value="Cu_amine_oxidase-like_N"/>
</dbReference>
<feature type="domain" description="Cupin type-2" evidence="7">
    <location>
        <begin position="587"/>
        <end position="644"/>
    </location>
</feature>
<dbReference type="InterPro" id="IPR047263">
    <property type="entry name" value="HNL-like_cupin"/>
</dbReference>
<evidence type="ECO:0000313" key="8">
    <source>
        <dbReference type="EMBL" id="HIU57647.1"/>
    </source>
</evidence>
<evidence type="ECO:0000259" key="5">
    <source>
        <dbReference type="Pfam" id="PF02627"/>
    </source>
</evidence>
<dbReference type="InterPro" id="IPR036582">
    <property type="entry name" value="Mao_N_sf"/>
</dbReference>
<dbReference type="InterPro" id="IPR050309">
    <property type="entry name" value="Type-B_Carboxylest/Lipase"/>
</dbReference>
<dbReference type="CDD" id="cd02233">
    <property type="entry name" value="cupin_HNL-like"/>
    <property type="match status" value="2"/>
</dbReference>
<sequence>MKKQIIALIAAAAVAASMSGGVLAADTSGGQSGTEVYTSMSDSEKTDFINANLDTRLQHLSTLVTLTANRAYDEIADAVAAALEDGVTPIEIKEAIYHSGAYCGYTRAAGALDAADAALEALGQAVPYDSRITSTEETRYEDGLAVQRTLFGPQIGTITDDMSPNMRLQTRYLSGICFGDFYNRTGLSLYTREFLTFCTIAGNGNCAGQLTGHINGNLSVGHSKDMLRAAVLLNEEYNGDEKTELALEMIDATENEVASDPAPERQQPTETIDTDYTSDSEELLGIMEHFAADDTEDYITSNLDEPTRELLTEAAIATVNGTEVPTSDDEATQLLITLSVMTAQGGREADIPETVAESLAAGNTADQMLAIPLLTVPYNGFPRTLNMTSALTSAIDEAQADDAQPTAAADDTQTTVKRATITMQIGNSVMTVNGAEQNIDENGTTPVIREDRTLLPVRAFVEGIGGTASWDADTQTAVLSYDGTEITLTIGARTAFVNGSEEALDVTPVIINDRTMLPIRFIAEKFGYTVLWNDESQTVTILDADTIDNAFDRGDLNPAAPVFTGVSYMNWLSEYDESMGIPAFGQVTFEPCTRTDWHSHDGGQILLVTEGVGVFEMEGEPARLMQAGDVILIPPGARHMHSAINDSWFAHIAISVNPGVGTTNWFEPVTDDEYNAAITEALANGTIRERGETMFPRGEQFTADGYSGTVYRNLLVENDDVFNCPEVYNYTFEPGARTAWHSRAGGQLILVTDGTGYYQEEGGDIRVVSAGDVIETQPGVMSWHGAASEEFAYIAVNGTTNGGGITWGDAVTDEEYGTVSAGENVAVVETTHGGVRGYINNGTYTYHGIPYAQAAERFVPAHEVNWDGTRDAYTYGAISPQTGSADLPTMDENCQNLNIWTQGINDGGKRPVMVWLHGGGFSTGSSIESPAYDGTNLSEKGDVVVVSINHRLNLLGHLDLSAYDEKYRYSANVGMTDIVAALQWIQDNIEQFGGDPDNVTVFGESGGGAKVLALMTSPYAEGLFDKGIVESGATENMGAKFTDLDVSRRLTENILTNLGVTADNIEALQTIPYDELAAASDAALVSTAEELGIYEAFVNGYSLLWEPVVDGDFLPTGPVLDNGFAETGRDIPLLIGSNLNEWTVWNGAEMADPNAPMSDEELAARMTEQYGDNAERVASAFAAAYPNEPATEALYVDSTLIRLPILKLTAHKADQGGAPVYSYIFSWGTSYHTSEIPFVFDNTDRVTVSGDPDEARVLSEMMSQAWINFARTGDPNGEGVPAWEPYTREGGATMIFDNESYLTYNHDRELLSILAPDYVY</sequence>
<evidence type="ECO:0000313" key="9">
    <source>
        <dbReference type="Proteomes" id="UP000824109"/>
    </source>
</evidence>
<dbReference type="PROSITE" id="PS00122">
    <property type="entry name" value="CARBOXYLESTERASE_B_1"/>
    <property type="match status" value="1"/>
</dbReference>
<dbReference type="Pfam" id="PF07833">
    <property type="entry name" value="Cu_amine_oxidN1"/>
    <property type="match status" value="1"/>
</dbReference>
<protein>
    <submittedName>
        <fullName evidence="8">Carboxylesterase family protein</fullName>
    </submittedName>
</protein>
<name>A0A9D1MC98_9FIRM</name>
<feature type="signal peptide" evidence="3">
    <location>
        <begin position="1"/>
        <end position="24"/>
    </location>
</feature>
<dbReference type="SUPFAM" id="SSF53474">
    <property type="entry name" value="alpha/beta-Hydrolases"/>
    <property type="match status" value="1"/>
</dbReference>
<dbReference type="GO" id="GO:0051920">
    <property type="term" value="F:peroxiredoxin activity"/>
    <property type="evidence" value="ECO:0007669"/>
    <property type="project" value="InterPro"/>
</dbReference>
<feature type="domain" description="Cupin type-2" evidence="7">
    <location>
        <begin position="730"/>
        <end position="788"/>
    </location>
</feature>
<dbReference type="Pfam" id="PF07883">
    <property type="entry name" value="Cupin_2"/>
    <property type="match status" value="2"/>
</dbReference>
<keyword evidence="2" id="KW-0378">Hydrolase</keyword>
<dbReference type="Pfam" id="PF02627">
    <property type="entry name" value="CMD"/>
    <property type="match status" value="2"/>
</dbReference>
<dbReference type="InterPro" id="IPR002018">
    <property type="entry name" value="CarbesteraseB"/>
</dbReference>
<dbReference type="InterPro" id="IPR029058">
    <property type="entry name" value="AB_hydrolase_fold"/>
</dbReference>
<evidence type="ECO:0000256" key="3">
    <source>
        <dbReference type="SAM" id="SignalP"/>
    </source>
</evidence>
<evidence type="ECO:0000256" key="2">
    <source>
        <dbReference type="ARBA" id="ARBA00022801"/>
    </source>
</evidence>
<evidence type="ECO:0000256" key="1">
    <source>
        <dbReference type="ARBA" id="ARBA00005964"/>
    </source>
</evidence>
<dbReference type="Gene3D" id="3.40.50.1820">
    <property type="entry name" value="alpha/beta hydrolase"/>
    <property type="match status" value="1"/>
</dbReference>
<dbReference type="InterPro" id="IPR019826">
    <property type="entry name" value="Carboxylesterase_B_AS"/>
</dbReference>
<dbReference type="Proteomes" id="UP000824109">
    <property type="component" value="Unassembled WGS sequence"/>
</dbReference>
<accession>A0A9D1MC98</accession>
<comment type="caution">
    <text evidence="8">The sequence shown here is derived from an EMBL/GenBank/DDBJ whole genome shotgun (WGS) entry which is preliminary data.</text>
</comment>
<organism evidence="8 9">
    <name type="scientific">Candidatus Ornithomonoglobus merdipullorum</name>
    <dbReference type="NCBI Taxonomy" id="2840895"/>
    <lineage>
        <taxon>Bacteria</taxon>
        <taxon>Bacillati</taxon>
        <taxon>Bacillota</taxon>
        <taxon>Clostridia</taxon>
        <taxon>Candidatus Ornithomonoglobus</taxon>
    </lineage>
</organism>
<dbReference type="SUPFAM" id="SSF69118">
    <property type="entry name" value="AhpD-like"/>
    <property type="match status" value="2"/>
</dbReference>
<gene>
    <name evidence="8" type="ORF">IAA61_07535</name>
</gene>
<dbReference type="Gene3D" id="2.60.120.10">
    <property type="entry name" value="Jelly Rolls"/>
    <property type="match status" value="2"/>
</dbReference>
<dbReference type="SUPFAM" id="SSF51182">
    <property type="entry name" value="RmlC-like cupins"/>
    <property type="match status" value="2"/>
</dbReference>
<comment type="similarity">
    <text evidence="1">Belongs to the type-B carboxylesterase/lipase family.</text>
</comment>
<feature type="domain" description="Carboxymuconolactone decarboxylase-like" evidence="5">
    <location>
        <begin position="171"/>
        <end position="249"/>
    </location>
</feature>
<dbReference type="Gene3D" id="3.30.457.10">
    <property type="entry name" value="Copper amine oxidase-like, N-terminal domain"/>
    <property type="match status" value="1"/>
</dbReference>
<reference evidence="8" key="1">
    <citation type="submission" date="2020-10" db="EMBL/GenBank/DDBJ databases">
        <authorList>
            <person name="Gilroy R."/>
        </authorList>
    </citation>
    <scope>NUCLEOTIDE SEQUENCE</scope>
    <source>
        <strain evidence="8">USAMLcec3-3695</strain>
    </source>
</reference>
<dbReference type="Gene3D" id="1.20.1290.10">
    <property type="entry name" value="AhpD-like"/>
    <property type="match status" value="2"/>
</dbReference>
<dbReference type="Pfam" id="PF00135">
    <property type="entry name" value="COesterase"/>
    <property type="match status" value="1"/>
</dbReference>
<evidence type="ECO:0000259" key="6">
    <source>
        <dbReference type="Pfam" id="PF07833"/>
    </source>
</evidence>
<reference evidence="8" key="2">
    <citation type="journal article" date="2021" name="PeerJ">
        <title>Extensive microbial diversity within the chicken gut microbiome revealed by metagenomics and culture.</title>
        <authorList>
            <person name="Gilroy R."/>
            <person name="Ravi A."/>
            <person name="Getino M."/>
            <person name="Pursley I."/>
            <person name="Horton D.L."/>
            <person name="Alikhan N.F."/>
            <person name="Baker D."/>
            <person name="Gharbi K."/>
            <person name="Hall N."/>
            <person name="Watson M."/>
            <person name="Adriaenssens E.M."/>
            <person name="Foster-Nyarko E."/>
            <person name="Jarju S."/>
            <person name="Secka A."/>
            <person name="Antonio M."/>
            <person name="Oren A."/>
            <person name="Chaudhuri R.R."/>
            <person name="La Ragione R."/>
            <person name="Hildebrand F."/>
            <person name="Pallen M.J."/>
        </authorList>
    </citation>
    <scope>NUCLEOTIDE SEQUENCE</scope>
    <source>
        <strain evidence="8">USAMLcec3-3695</strain>
    </source>
</reference>
<dbReference type="InterPro" id="IPR014710">
    <property type="entry name" value="RmlC-like_jellyroll"/>
</dbReference>
<dbReference type="InterPro" id="IPR029032">
    <property type="entry name" value="AhpD-like"/>
</dbReference>
<feature type="domain" description="Carboxylesterase type B" evidence="4">
    <location>
        <begin position="826"/>
        <end position="1299"/>
    </location>
</feature>
<dbReference type="InterPro" id="IPR003779">
    <property type="entry name" value="CMD-like"/>
</dbReference>
<evidence type="ECO:0000259" key="7">
    <source>
        <dbReference type="Pfam" id="PF07883"/>
    </source>
</evidence>
<feature type="chain" id="PRO_5038789153" evidence="3">
    <location>
        <begin position="25"/>
        <end position="1320"/>
    </location>
</feature>
<evidence type="ECO:0000259" key="4">
    <source>
        <dbReference type="Pfam" id="PF00135"/>
    </source>
</evidence>
<dbReference type="EMBL" id="DVNB01000080">
    <property type="protein sequence ID" value="HIU57647.1"/>
    <property type="molecule type" value="Genomic_DNA"/>
</dbReference>
<feature type="domain" description="Carboxymuconolactone decarboxylase-like" evidence="5">
    <location>
        <begin position="40"/>
        <end position="116"/>
    </location>
</feature>
<proteinExistence type="inferred from homology"/>
<keyword evidence="3" id="KW-0732">Signal</keyword>
<dbReference type="GO" id="GO:0016787">
    <property type="term" value="F:hydrolase activity"/>
    <property type="evidence" value="ECO:0007669"/>
    <property type="project" value="UniProtKB-KW"/>
</dbReference>
<feature type="domain" description="Copper amine oxidase-like N-terminal" evidence="6">
    <location>
        <begin position="445"/>
        <end position="541"/>
    </location>
</feature>
<dbReference type="InterPro" id="IPR013096">
    <property type="entry name" value="Cupin_2"/>
</dbReference>
<dbReference type="PANTHER" id="PTHR11559">
    <property type="entry name" value="CARBOXYLESTERASE"/>
    <property type="match status" value="1"/>
</dbReference>
<dbReference type="SUPFAM" id="SSF55383">
    <property type="entry name" value="Copper amine oxidase, domain N"/>
    <property type="match status" value="1"/>
</dbReference>
<dbReference type="InterPro" id="IPR011051">
    <property type="entry name" value="RmlC_Cupin_sf"/>
</dbReference>